<feature type="transmembrane region" description="Helical" evidence="6">
    <location>
        <begin position="301"/>
        <end position="326"/>
    </location>
</feature>
<keyword evidence="2 6" id="KW-0812">Transmembrane</keyword>
<protein>
    <submittedName>
        <fullName evidence="8">MFS transporter</fullName>
    </submittedName>
</protein>
<name>A0ABP8TU14_9ACTN</name>
<dbReference type="Gene3D" id="1.20.1720.10">
    <property type="entry name" value="Multidrug resistance protein D"/>
    <property type="match status" value="2"/>
</dbReference>
<evidence type="ECO:0000313" key="8">
    <source>
        <dbReference type="EMBL" id="GAA4614055.1"/>
    </source>
</evidence>
<dbReference type="EMBL" id="BAABHJ010000023">
    <property type="protein sequence ID" value="GAA4614055.1"/>
    <property type="molecule type" value="Genomic_DNA"/>
</dbReference>
<evidence type="ECO:0000313" key="9">
    <source>
        <dbReference type="Proteomes" id="UP001500212"/>
    </source>
</evidence>
<dbReference type="RefSeq" id="WP_345362223.1">
    <property type="nucleotide sequence ID" value="NZ_BAABHJ010000023.1"/>
</dbReference>
<evidence type="ECO:0000256" key="2">
    <source>
        <dbReference type="ARBA" id="ARBA00022692"/>
    </source>
</evidence>
<feature type="compositionally biased region" description="Basic and acidic residues" evidence="5">
    <location>
        <begin position="501"/>
        <end position="519"/>
    </location>
</feature>
<evidence type="ECO:0000256" key="6">
    <source>
        <dbReference type="SAM" id="Phobius"/>
    </source>
</evidence>
<feature type="region of interest" description="Disordered" evidence="5">
    <location>
        <begin position="497"/>
        <end position="532"/>
    </location>
</feature>
<dbReference type="CDD" id="cd17321">
    <property type="entry name" value="MFS_MMR_MDR_like"/>
    <property type="match status" value="1"/>
</dbReference>
<comment type="subcellular location">
    <subcellularLocation>
        <location evidence="1">Cell membrane</location>
        <topology evidence="1">Multi-pass membrane protein</topology>
    </subcellularLocation>
</comment>
<feature type="transmembrane region" description="Helical" evidence="6">
    <location>
        <begin position="332"/>
        <end position="353"/>
    </location>
</feature>
<feature type="transmembrane region" description="Helical" evidence="6">
    <location>
        <begin position="432"/>
        <end position="454"/>
    </location>
</feature>
<dbReference type="SUPFAM" id="SSF103473">
    <property type="entry name" value="MFS general substrate transporter"/>
    <property type="match status" value="1"/>
</dbReference>
<gene>
    <name evidence="8" type="ORF">GCM10023195_61200</name>
</gene>
<feature type="transmembrane region" description="Helical" evidence="6">
    <location>
        <begin position="228"/>
        <end position="248"/>
    </location>
</feature>
<keyword evidence="9" id="KW-1185">Reference proteome</keyword>
<feature type="transmembrane region" description="Helical" evidence="6">
    <location>
        <begin position="365"/>
        <end position="387"/>
    </location>
</feature>
<evidence type="ECO:0000259" key="7">
    <source>
        <dbReference type="PROSITE" id="PS50850"/>
    </source>
</evidence>
<dbReference type="InterPro" id="IPR011701">
    <property type="entry name" value="MFS"/>
</dbReference>
<feature type="transmembrane region" description="Helical" evidence="6">
    <location>
        <begin position="106"/>
        <end position="132"/>
    </location>
</feature>
<comment type="caution">
    <text evidence="8">The sequence shown here is derived from an EMBL/GenBank/DDBJ whole genome shotgun (WGS) entry which is preliminary data.</text>
</comment>
<reference evidence="9" key="1">
    <citation type="journal article" date="2019" name="Int. J. Syst. Evol. Microbiol.">
        <title>The Global Catalogue of Microorganisms (GCM) 10K type strain sequencing project: providing services to taxonomists for standard genome sequencing and annotation.</title>
        <authorList>
            <consortium name="The Broad Institute Genomics Platform"/>
            <consortium name="The Broad Institute Genome Sequencing Center for Infectious Disease"/>
            <person name="Wu L."/>
            <person name="Ma J."/>
        </authorList>
    </citation>
    <scope>NUCLEOTIDE SEQUENCE [LARGE SCALE GENOMIC DNA]</scope>
    <source>
        <strain evidence="9">JCM 17938</strain>
    </source>
</reference>
<evidence type="ECO:0000256" key="4">
    <source>
        <dbReference type="ARBA" id="ARBA00023136"/>
    </source>
</evidence>
<organism evidence="8 9">
    <name type="scientific">Actinoallomurus liliacearum</name>
    <dbReference type="NCBI Taxonomy" id="1080073"/>
    <lineage>
        <taxon>Bacteria</taxon>
        <taxon>Bacillati</taxon>
        <taxon>Actinomycetota</taxon>
        <taxon>Actinomycetes</taxon>
        <taxon>Streptosporangiales</taxon>
        <taxon>Thermomonosporaceae</taxon>
        <taxon>Actinoallomurus</taxon>
    </lineage>
</organism>
<evidence type="ECO:0000256" key="3">
    <source>
        <dbReference type="ARBA" id="ARBA00022989"/>
    </source>
</evidence>
<feature type="transmembrane region" description="Helical" evidence="6">
    <location>
        <begin position="138"/>
        <end position="156"/>
    </location>
</feature>
<feature type="domain" description="Major facilitator superfamily (MFS) profile" evidence="7">
    <location>
        <begin position="40"/>
        <end position="501"/>
    </location>
</feature>
<proteinExistence type="predicted"/>
<feature type="transmembrane region" description="Helical" evidence="6">
    <location>
        <begin position="260"/>
        <end position="280"/>
    </location>
</feature>
<feature type="transmembrane region" description="Helical" evidence="6">
    <location>
        <begin position="474"/>
        <end position="498"/>
    </location>
</feature>
<evidence type="ECO:0000256" key="5">
    <source>
        <dbReference type="SAM" id="MobiDB-lite"/>
    </source>
</evidence>
<evidence type="ECO:0000256" key="1">
    <source>
        <dbReference type="ARBA" id="ARBA00004651"/>
    </source>
</evidence>
<dbReference type="PROSITE" id="PS50850">
    <property type="entry name" value="MFS"/>
    <property type="match status" value="1"/>
</dbReference>
<accession>A0ABP8TU14</accession>
<keyword evidence="4 6" id="KW-0472">Membrane</keyword>
<dbReference type="Proteomes" id="UP001500212">
    <property type="component" value="Unassembled WGS sequence"/>
</dbReference>
<dbReference type="Pfam" id="PF07690">
    <property type="entry name" value="MFS_1"/>
    <property type="match status" value="1"/>
</dbReference>
<sequence length="532" mass="54516">MTRTRRSTLAHDIESTEGKQTMEIRDTVAVGSAYRWRWAALAALLTAEAMNLLDATIVQVAAPVIHADLGGAASDIQWFNAAYTLPFAVLLITGGRLGDMVGRRRVFAIGVAAFALASLCCALVPGAAALIAARAVQGAAAALIIPQTIGLIRVMFDGAELARAMGSIGPVMGLAAICGPVLGAVLTHADLFGSSWRAVFLVNIPLAAAVLAVIPLLREDRAAVRPRLDLPGTVLAITGAGLVVHPLIQSGTAGLPDGGRLALAAGVVVLVGFGVQQRYVARRGRRPLVEPSLFRDRAFPAALATSTLFFAVMNGLMLVVVVQVQVGLGEDVLTAGLTLLPWSCGMAVSSWASGTRLVPRYGARMMFVGLAVMLAGLVSAIAAYAAARAGAYPVFLPMALTLCGVGNGLFTVPFFTTALTRVRPHEIGSAAGLLNAVQQFGGTLGIALLGTVFFHSLTTGTRAGGTSGAASPHAAGLAFGLATGLIVAAGGGAALMRAPAKRAEPGKRTEPTDRTEPTEQARPAGQARSADG</sequence>
<feature type="transmembrane region" description="Helical" evidence="6">
    <location>
        <begin position="168"/>
        <end position="189"/>
    </location>
</feature>
<dbReference type="PANTHER" id="PTHR42718">
    <property type="entry name" value="MAJOR FACILITATOR SUPERFAMILY MULTIDRUG TRANSPORTER MFSC"/>
    <property type="match status" value="1"/>
</dbReference>
<feature type="transmembrane region" description="Helical" evidence="6">
    <location>
        <begin position="195"/>
        <end position="216"/>
    </location>
</feature>
<dbReference type="InterPro" id="IPR036259">
    <property type="entry name" value="MFS_trans_sf"/>
</dbReference>
<dbReference type="InterPro" id="IPR020846">
    <property type="entry name" value="MFS_dom"/>
</dbReference>
<dbReference type="PANTHER" id="PTHR42718:SF39">
    <property type="entry name" value="ACTINORHODIN TRANSPORTER-RELATED"/>
    <property type="match status" value="1"/>
</dbReference>
<feature type="transmembrane region" description="Helical" evidence="6">
    <location>
        <begin position="399"/>
        <end position="420"/>
    </location>
</feature>
<keyword evidence="3 6" id="KW-1133">Transmembrane helix</keyword>